<dbReference type="STRING" id="3469.A0A4Y7ID67"/>
<dbReference type="Gramene" id="RZC45448">
    <property type="protein sequence ID" value="RZC45448"/>
    <property type="gene ID" value="C5167_038391"/>
</dbReference>
<protein>
    <recommendedName>
        <fullName evidence="4">X8 domain-containing protein</fullName>
    </recommendedName>
</protein>
<proteinExistence type="predicted"/>
<evidence type="ECO:0000313" key="5">
    <source>
        <dbReference type="EMBL" id="RZC45448.1"/>
    </source>
</evidence>
<dbReference type="EMBL" id="CM010715">
    <property type="protein sequence ID" value="RZC45448.1"/>
    <property type="molecule type" value="Genomic_DNA"/>
</dbReference>
<dbReference type="InterPro" id="IPR012946">
    <property type="entry name" value="X8"/>
</dbReference>
<evidence type="ECO:0000256" key="2">
    <source>
        <dbReference type="SAM" id="MobiDB-lite"/>
    </source>
</evidence>
<keyword evidence="1 3" id="KW-0732">Signal</keyword>
<keyword evidence="6" id="KW-1185">Reference proteome</keyword>
<dbReference type="PANTHER" id="PTHR31044">
    <property type="entry name" value="BETA-1,3 GLUCANASE"/>
    <property type="match status" value="1"/>
</dbReference>
<dbReference type="AlphaFoldDB" id="A0A4Y7ID67"/>
<reference evidence="5 6" key="1">
    <citation type="journal article" date="2018" name="Science">
        <title>The opium poppy genome and morphinan production.</title>
        <authorList>
            <person name="Guo L."/>
            <person name="Winzer T."/>
            <person name="Yang X."/>
            <person name="Li Y."/>
            <person name="Ning Z."/>
            <person name="He Z."/>
            <person name="Teodor R."/>
            <person name="Lu Y."/>
            <person name="Bowser T.A."/>
            <person name="Graham I.A."/>
            <person name="Ye K."/>
        </authorList>
    </citation>
    <scope>NUCLEOTIDE SEQUENCE [LARGE SCALE GENOMIC DNA]</scope>
    <source>
        <strain evidence="6">cv. HN1</strain>
        <tissue evidence="5">Leaves</tissue>
    </source>
</reference>
<evidence type="ECO:0000313" key="6">
    <source>
        <dbReference type="Proteomes" id="UP000316621"/>
    </source>
</evidence>
<organism evidence="5 6">
    <name type="scientific">Papaver somniferum</name>
    <name type="common">Opium poppy</name>
    <dbReference type="NCBI Taxonomy" id="3469"/>
    <lineage>
        <taxon>Eukaryota</taxon>
        <taxon>Viridiplantae</taxon>
        <taxon>Streptophyta</taxon>
        <taxon>Embryophyta</taxon>
        <taxon>Tracheophyta</taxon>
        <taxon>Spermatophyta</taxon>
        <taxon>Magnoliopsida</taxon>
        <taxon>Ranunculales</taxon>
        <taxon>Papaveraceae</taxon>
        <taxon>Papaveroideae</taxon>
        <taxon>Papaver</taxon>
    </lineage>
</organism>
<dbReference type="OMA" id="YCHILTC"/>
<dbReference type="Gene3D" id="1.20.58.1040">
    <property type="match status" value="1"/>
</dbReference>
<name>A0A4Y7ID67_PAPSO</name>
<feature type="domain" description="X8" evidence="4">
    <location>
        <begin position="136"/>
        <end position="220"/>
    </location>
</feature>
<feature type="region of interest" description="Disordered" evidence="2">
    <location>
        <begin position="99"/>
        <end position="133"/>
    </location>
</feature>
<accession>A0A4Y7ID67</accession>
<dbReference type="GO" id="GO:0009506">
    <property type="term" value="C:plasmodesma"/>
    <property type="evidence" value="ECO:0007669"/>
    <property type="project" value="UniProtKB-ARBA"/>
</dbReference>
<dbReference type="SMART" id="SM00768">
    <property type="entry name" value="X8"/>
    <property type="match status" value="1"/>
</dbReference>
<dbReference type="InterPro" id="IPR044788">
    <property type="entry name" value="X8_dom_prot"/>
</dbReference>
<feature type="chain" id="PRO_5021237234" description="X8 domain-containing protein" evidence="3">
    <location>
        <begin position="28"/>
        <end position="277"/>
    </location>
</feature>
<evidence type="ECO:0000259" key="4">
    <source>
        <dbReference type="SMART" id="SM00768"/>
    </source>
</evidence>
<feature type="compositionally biased region" description="Low complexity" evidence="2">
    <location>
        <begin position="105"/>
        <end position="133"/>
    </location>
</feature>
<sequence length="277" mass="29051">MMGSKKVLHSFIFFLLGLLFFSGFSAAEKPLMEETYSKELDQKRELIPLSASSRRSIFKVESKSSTTEKDVTTPITTVPLINPMNPGTYTSPLVNPLSNPPGPTTNPTGPIMTNPTSPTMTNPNNPSTAASSSGGSWCVASQSASQPALQVALDYACGYGKADCSAIQTAGKCYNPNTLRDHASYAFNEYYQKNPSPTSCNFGGAAVITNVDPSSGACQYGSTSTSSSILNTTNPTGATIFGAEPSGPSDSAASMSESLPLVITSTCLLMSFLSLNL</sequence>
<dbReference type="FunFam" id="1.20.58.1040:FF:000007">
    <property type="entry name" value="PLASMODESMATA CALLOSE-BINDING PROTEIN 2"/>
    <property type="match status" value="1"/>
</dbReference>
<gene>
    <name evidence="5" type="ORF">C5167_038391</name>
</gene>
<feature type="signal peptide" evidence="3">
    <location>
        <begin position="1"/>
        <end position="27"/>
    </location>
</feature>
<evidence type="ECO:0000256" key="3">
    <source>
        <dbReference type="SAM" id="SignalP"/>
    </source>
</evidence>
<evidence type="ECO:0000256" key="1">
    <source>
        <dbReference type="ARBA" id="ARBA00022729"/>
    </source>
</evidence>
<dbReference type="Pfam" id="PF07983">
    <property type="entry name" value="X8"/>
    <property type="match status" value="1"/>
</dbReference>
<dbReference type="OrthoDB" id="1073427at2759"/>
<dbReference type="Proteomes" id="UP000316621">
    <property type="component" value="Chromosome 1"/>
</dbReference>
<dbReference type="PANTHER" id="PTHR31044:SF52">
    <property type="entry name" value="OS01G0631500 PROTEIN"/>
    <property type="match status" value="1"/>
</dbReference>